<feature type="transmembrane region" description="Helical" evidence="6">
    <location>
        <begin position="99"/>
        <end position="118"/>
    </location>
</feature>
<dbReference type="PRINTS" id="PR00447">
    <property type="entry name" value="NATRESASSCMP"/>
</dbReference>
<feature type="transmembrane region" description="Helical" evidence="6">
    <location>
        <begin position="54"/>
        <end position="79"/>
    </location>
</feature>
<feature type="transmembrane region" description="Helical" evidence="6">
    <location>
        <begin position="408"/>
        <end position="426"/>
    </location>
</feature>
<dbReference type="NCBIfam" id="TIGR01197">
    <property type="entry name" value="nramp"/>
    <property type="match status" value="1"/>
</dbReference>
<keyword evidence="4 6" id="KW-1133">Transmembrane helix</keyword>
<evidence type="ECO:0000256" key="1">
    <source>
        <dbReference type="ARBA" id="ARBA00004141"/>
    </source>
</evidence>
<dbReference type="PANTHER" id="PTHR11706">
    <property type="entry name" value="SOLUTE CARRIER PROTEIN FAMILY 11 MEMBER"/>
    <property type="match status" value="1"/>
</dbReference>
<keyword evidence="5 6" id="KW-0472">Membrane</keyword>
<dbReference type="Proteomes" id="UP001162031">
    <property type="component" value="Unassembled WGS sequence"/>
</dbReference>
<feature type="transmembrane region" description="Helical" evidence="6">
    <location>
        <begin position="211"/>
        <end position="234"/>
    </location>
</feature>
<gene>
    <name evidence="7" type="ORF">HBR001_LOCUS3957</name>
</gene>
<dbReference type="GO" id="GO:0005384">
    <property type="term" value="F:manganese ion transmembrane transporter activity"/>
    <property type="evidence" value="ECO:0007669"/>
    <property type="project" value="TreeGrafter"/>
</dbReference>
<evidence type="ECO:0000313" key="8">
    <source>
        <dbReference type="Proteomes" id="UP001162031"/>
    </source>
</evidence>
<dbReference type="PANTHER" id="PTHR11706:SF33">
    <property type="entry name" value="NATURAL RESISTANCE-ASSOCIATED MACROPHAGE PROTEIN 2"/>
    <property type="match status" value="1"/>
</dbReference>
<evidence type="ECO:0000256" key="2">
    <source>
        <dbReference type="ARBA" id="ARBA00022448"/>
    </source>
</evidence>
<evidence type="ECO:0000256" key="3">
    <source>
        <dbReference type="ARBA" id="ARBA00022692"/>
    </source>
</evidence>
<feature type="transmembrane region" description="Helical" evidence="6">
    <location>
        <begin position="20"/>
        <end position="42"/>
    </location>
</feature>
<proteinExistence type="predicted"/>
<evidence type="ECO:0000313" key="7">
    <source>
        <dbReference type="EMBL" id="CAI5726885.1"/>
    </source>
</evidence>
<evidence type="ECO:0000256" key="6">
    <source>
        <dbReference type="SAM" id="Phobius"/>
    </source>
</evidence>
<dbReference type="InterPro" id="IPR001046">
    <property type="entry name" value="NRAMP_fam"/>
</dbReference>
<name>A0AAV0TSU1_HYABA</name>
<dbReference type="NCBIfam" id="NF037982">
    <property type="entry name" value="Nramp_1"/>
    <property type="match status" value="1"/>
</dbReference>
<reference evidence="7" key="1">
    <citation type="submission" date="2022-12" db="EMBL/GenBank/DDBJ databases">
        <authorList>
            <person name="Webb A."/>
        </authorList>
    </citation>
    <scope>NUCLEOTIDE SEQUENCE</scope>
    <source>
        <strain evidence="7">Hp1</strain>
    </source>
</reference>
<dbReference type="GO" id="GO:0015086">
    <property type="term" value="F:cadmium ion transmembrane transporter activity"/>
    <property type="evidence" value="ECO:0007669"/>
    <property type="project" value="TreeGrafter"/>
</dbReference>
<dbReference type="EMBL" id="CANTFL010000679">
    <property type="protein sequence ID" value="CAI5726885.1"/>
    <property type="molecule type" value="Genomic_DNA"/>
</dbReference>
<dbReference type="AlphaFoldDB" id="A0AAV0TSU1"/>
<protein>
    <submittedName>
        <fullName evidence="7">Uncharacterized protein</fullName>
    </submittedName>
</protein>
<organism evidence="7 8">
    <name type="scientific">Hyaloperonospora brassicae</name>
    <name type="common">Brassica downy mildew</name>
    <name type="synonym">Peronospora brassicae</name>
    <dbReference type="NCBI Taxonomy" id="162125"/>
    <lineage>
        <taxon>Eukaryota</taxon>
        <taxon>Sar</taxon>
        <taxon>Stramenopiles</taxon>
        <taxon>Oomycota</taxon>
        <taxon>Peronosporomycetes</taxon>
        <taxon>Peronosporales</taxon>
        <taxon>Peronosporaceae</taxon>
        <taxon>Hyaloperonospora</taxon>
    </lineage>
</organism>
<feature type="transmembrane region" description="Helical" evidence="6">
    <location>
        <begin position="432"/>
        <end position="457"/>
    </location>
</feature>
<feature type="transmembrane region" description="Helical" evidence="6">
    <location>
        <begin position="166"/>
        <end position="190"/>
    </location>
</feature>
<keyword evidence="2" id="KW-0813">Transport</keyword>
<dbReference type="GO" id="GO:0005886">
    <property type="term" value="C:plasma membrane"/>
    <property type="evidence" value="ECO:0007669"/>
    <property type="project" value="TreeGrafter"/>
</dbReference>
<dbReference type="GO" id="GO:0034755">
    <property type="term" value="P:iron ion transmembrane transport"/>
    <property type="evidence" value="ECO:0007669"/>
    <property type="project" value="TreeGrafter"/>
</dbReference>
<comment type="caution">
    <text evidence="7">The sequence shown here is derived from an EMBL/GenBank/DDBJ whole genome shotgun (WGS) entry which is preliminary data.</text>
</comment>
<evidence type="ECO:0000256" key="4">
    <source>
        <dbReference type="ARBA" id="ARBA00022989"/>
    </source>
</evidence>
<sequence length="477" mass="51491">MSIAYVDPGNLESDLQAGAYAGYQLTWVPCGATAIGFFLQLLAARLGVVTGKNLAEMCTTVFSRWASLTLWIMTEIAIVGSDVQEVLGSSIAFQVLFNFPLWLGCLITGFDTFTFLLLHRYGIRMLEALFVALIVVMLVCFCANLVRGDVASADVMRGFVPRVNHYAVTQAVGIIEAVIMPHNIFLHSALVQSRQVDRHNERNVREANKFFAIETCLALMVIFLINLAVLAVFAKGFFSPDRTASFDTSGVNTACVSVAIAHDNTYGRCHLASGDEGLCQEIGLSQAGTALSGTLGQYADVVWAIGLLAAGQSSTMTGTYAGQFVMGGFLQLQLSPWKRVALTRCVSLVPALTVAILSQQTPADSDHMDELLNVLQSIQLPFALLPVLISASSRAIMGGFVNNKAMVVTSWLLSGLVCVVNLYLIFTKLKTLAFGVTGLVAVGCTCCLYFGFLGYLVRTGMTLVADRTRTASREYQD</sequence>
<keyword evidence="8" id="KW-1185">Reference proteome</keyword>
<accession>A0AAV0TSU1</accession>
<keyword evidence="3 6" id="KW-0812">Transmembrane</keyword>
<dbReference type="Pfam" id="PF01566">
    <property type="entry name" value="Nramp"/>
    <property type="match status" value="1"/>
</dbReference>
<comment type="subcellular location">
    <subcellularLocation>
        <location evidence="1">Membrane</location>
        <topology evidence="1">Multi-pass membrane protein</topology>
    </subcellularLocation>
</comment>
<feature type="transmembrane region" description="Helical" evidence="6">
    <location>
        <begin position="125"/>
        <end position="146"/>
    </location>
</feature>
<evidence type="ECO:0000256" key="5">
    <source>
        <dbReference type="ARBA" id="ARBA00023136"/>
    </source>
</evidence>